<proteinExistence type="predicted"/>
<protein>
    <submittedName>
        <fullName evidence="1">Asp/Glu/hydantoin racemase</fullName>
    </submittedName>
</protein>
<keyword evidence="2" id="KW-1185">Reference proteome</keyword>
<evidence type="ECO:0000313" key="1">
    <source>
        <dbReference type="EMBL" id="MFC3684888.1"/>
    </source>
</evidence>
<dbReference type="RefSeq" id="WP_382175258.1">
    <property type="nucleotide sequence ID" value="NZ_JBHRXX010000007.1"/>
</dbReference>
<organism evidence="1 2">
    <name type="scientific">Hydrogenophaga luteola</name>
    <dbReference type="NCBI Taxonomy" id="1591122"/>
    <lineage>
        <taxon>Bacteria</taxon>
        <taxon>Pseudomonadati</taxon>
        <taxon>Pseudomonadota</taxon>
        <taxon>Betaproteobacteria</taxon>
        <taxon>Burkholderiales</taxon>
        <taxon>Comamonadaceae</taxon>
        <taxon>Hydrogenophaga</taxon>
    </lineage>
</organism>
<evidence type="ECO:0000313" key="2">
    <source>
        <dbReference type="Proteomes" id="UP001595729"/>
    </source>
</evidence>
<dbReference type="Proteomes" id="UP001595729">
    <property type="component" value="Unassembled WGS sequence"/>
</dbReference>
<sequence length="249" mass="27006">MSAAISPRALFEAPRHFVGWVTPSANTVVERVTLGILRHFPEVSPHFSRTSVVGAVDPFPLTYDFDDMLATARVLGDARLDVVAWNGSKGGSLDFRLDHELVARIEAVTGAASTTSTLAIDTVFREDGITRFALACPYVDSYRDRIVRSFAKEGYGCTAALNAGLSDNYSFSQIPLDTIAAMLRELAASKPQAIVCFCTNFPAAPIVAELEEELGVPIYDTVTMGVWGALRLLGIDTRAARDWGQVFGR</sequence>
<dbReference type="PANTHER" id="PTHR40267">
    <property type="entry name" value="BLR3294 PROTEIN"/>
    <property type="match status" value="1"/>
</dbReference>
<dbReference type="PIRSF" id="PIRSF015736">
    <property type="entry name" value="MI"/>
    <property type="match status" value="1"/>
</dbReference>
<comment type="caution">
    <text evidence="1">The sequence shown here is derived from an EMBL/GenBank/DDBJ whole genome shotgun (WGS) entry which is preliminary data.</text>
</comment>
<dbReference type="EMBL" id="JBHRXX010000007">
    <property type="protein sequence ID" value="MFC3684888.1"/>
    <property type="molecule type" value="Genomic_DNA"/>
</dbReference>
<name>A0ABV7W509_9BURK</name>
<reference evidence="2" key="1">
    <citation type="journal article" date="2019" name="Int. J. Syst. Evol. Microbiol.">
        <title>The Global Catalogue of Microorganisms (GCM) 10K type strain sequencing project: providing services to taxonomists for standard genome sequencing and annotation.</title>
        <authorList>
            <consortium name="The Broad Institute Genomics Platform"/>
            <consortium name="The Broad Institute Genome Sequencing Center for Infectious Disease"/>
            <person name="Wu L."/>
            <person name="Ma J."/>
        </authorList>
    </citation>
    <scope>NUCLEOTIDE SEQUENCE [LARGE SCALE GENOMIC DNA]</scope>
    <source>
        <strain evidence="2">KCTC 42501</strain>
    </source>
</reference>
<accession>A0ABV7W509</accession>
<dbReference type="Pfam" id="PF17645">
    <property type="entry name" value="Amdase"/>
    <property type="match status" value="1"/>
</dbReference>
<dbReference type="Gene3D" id="3.40.50.12500">
    <property type="match status" value="1"/>
</dbReference>
<dbReference type="PANTHER" id="PTHR40267:SF1">
    <property type="entry name" value="BLR3294 PROTEIN"/>
    <property type="match status" value="1"/>
</dbReference>
<dbReference type="InterPro" id="IPR026286">
    <property type="entry name" value="MaiA/AMDase"/>
</dbReference>
<dbReference type="InterPro" id="IPR053714">
    <property type="entry name" value="Iso_Racemase_Enz_sf"/>
</dbReference>
<gene>
    <name evidence="1" type="ORF">ACFOPI_14890</name>
</gene>